<dbReference type="NCBIfam" id="TIGR00778">
    <property type="entry name" value="ahpD_dom"/>
    <property type="match status" value="1"/>
</dbReference>
<dbReference type="OrthoDB" id="111898at2157"/>
<dbReference type="PANTHER" id="PTHR33930">
    <property type="entry name" value="ALKYL HYDROPEROXIDE REDUCTASE AHPD"/>
    <property type="match status" value="1"/>
</dbReference>
<dbReference type="RefSeq" id="WP_054863848.1">
    <property type="nucleotide sequence ID" value="NZ_MWPH01000003.1"/>
</dbReference>
<dbReference type="SUPFAM" id="SSF69118">
    <property type="entry name" value="AhpD-like"/>
    <property type="match status" value="1"/>
</dbReference>
<proteinExistence type="predicted"/>
<evidence type="ECO:0000313" key="3">
    <source>
        <dbReference type="Proteomes" id="UP000196084"/>
    </source>
</evidence>
<protein>
    <submittedName>
        <fullName evidence="2">Alkylhydroperoxidase</fullName>
    </submittedName>
</protein>
<dbReference type="GO" id="GO:0051920">
    <property type="term" value="F:peroxiredoxin activity"/>
    <property type="evidence" value="ECO:0007669"/>
    <property type="project" value="InterPro"/>
</dbReference>
<evidence type="ECO:0000259" key="1">
    <source>
        <dbReference type="Pfam" id="PF02627"/>
    </source>
</evidence>
<feature type="domain" description="Carboxymuconolactone decarboxylase-like" evidence="1">
    <location>
        <begin position="38"/>
        <end position="107"/>
    </location>
</feature>
<dbReference type="InterPro" id="IPR004675">
    <property type="entry name" value="AhpD_core"/>
</dbReference>
<comment type="caution">
    <text evidence="2">The sequence shown here is derived from an EMBL/GenBank/DDBJ whole genome shotgun (WGS) entry which is preliminary data.</text>
</comment>
<keyword evidence="2" id="KW-0575">Peroxidase</keyword>
<keyword evidence="3" id="KW-1185">Reference proteome</keyword>
<gene>
    <name evidence="2" type="ORF">B2G88_15530</name>
</gene>
<organism evidence="2 3">
    <name type="scientific">Natronolimnobius baerhuensis</name>
    <dbReference type="NCBI Taxonomy" id="253108"/>
    <lineage>
        <taxon>Archaea</taxon>
        <taxon>Methanobacteriati</taxon>
        <taxon>Methanobacteriota</taxon>
        <taxon>Stenosarchaea group</taxon>
        <taxon>Halobacteria</taxon>
        <taxon>Halobacteriales</taxon>
        <taxon>Natrialbaceae</taxon>
        <taxon>Natronolimnobius</taxon>
    </lineage>
</organism>
<dbReference type="Gene3D" id="1.20.1290.10">
    <property type="entry name" value="AhpD-like"/>
    <property type="match status" value="1"/>
</dbReference>
<evidence type="ECO:0000313" key="2">
    <source>
        <dbReference type="EMBL" id="OVE83829.1"/>
    </source>
</evidence>
<name>A0A202E6G9_9EURY</name>
<dbReference type="EMBL" id="MWPH01000003">
    <property type="protein sequence ID" value="OVE83829.1"/>
    <property type="molecule type" value="Genomic_DNA"/>
</dbReference>
<keyword evidence="2" id="KW-0560">Oxidoreductase</keyword>
<dbReference type="Proteomes" id="UP000196084">
    <property type="component" value="Unassembled WGS sequence"/>
</dbReference>
<dbReference type="InterPro" id="IPR003779">
    <property type="entry name" value="CMD-like"/>
</dbReference>
<dbReference type="InterPro" id="IPR029032">
    <property type="entry name" value="AhpD-like"/>
</dbReference>
<accession>A0A202E6G9</accession>
<dbReference type="AlphaFoldDB" id="A0A202E6G9"/>
<reference evidence="2 3" key="1">
    <citation type="submission" date="2017-02" db="EMBL/GenBank/DDBJ databases">
        <title>Natronthermophilus aegyptiacus gen. nov.,sp. nov., an aerobic, extremely halophilic alkalithermophilic archaeon isolated from the athalassohaline Wadi An Natrun, Egypt.</title>
        <authorList>
            <person name="Zhao B."/>
        </authorList>
    </citation>
    <scope>NUCLEOTIDE SEQUENCE [LARGE SCALE GENOMIC DNA]</scope>
    <source>
        <strain evidence="2 3">CGMCC 1.3597</strain>
    </source>
</reference>
<dbReference type="Pfam" id="PF02627">
    <property type="entry name" value="CMD"/>
    <property type="match status" value="1"/>
</dbReference>
<dbReference type="PANTHER" id="PTHR33930:SF2">
    <property type="entry name" value="BLR3452 PROTEIN"/>
    <property type="match status" value="1"/>
</dbReference>
<sequence>MATQQQPYDETVTDIEETFGIMPGYLDALPEDALQNEWPNLKRFLFGETAIDPKTRELVGLAVAAAIGCEYCRHFHRGAAQLHGATEAELAELSFLASYTPRYSALIQAQDYDLEVFKDETEQIATHLQSQSAAGDD</sequence>